<organism evidence="2 3">
    <name type="scientific">Perca fluviatilis</name>
    <name type="common">European perch</name>
    <dbReference type="NCBI Taxonomy" id="8168"/>
    <lineage>
        <taxon>Eukaryota</taxon>
        <taxon>Metazoa</taxon>
        <taxon>Chordata</taxon>
        <taxon>Craniata</taxon>
        <taxon>Vertebrata</taxon>
        <taxon>Euteleostomi</taxon>
        <taxon>Actinopterygii</taxon>
        <taxon>Neopterygii</taxon>
        <taxon>Teleostei</taxon>
        <taxon>Neoteleostei</taxon>
        <taxon>Acanthomorphata</taxon>
        <taxon>Eupercaria</taxon>
        <taxon>Perciformes</taxon>
        <taxon>Percoidei</taxon>
        <taxon>Percidae</taxon>
        <taxon>Percinae</taxon>
        <taxon>Perca</taxon>
    </lineage>
</organism>
<evidence type="ECO:0000313" key="2">
    <source>
        <dbReference type="EMBL" id="KAF1371826.1"/>
    </source>
</evidence>
<dbReference type="Proteomes" id="UP000465112">
    <property type="component" value="Chromosome 24"/>
</dbReference>
<gene>
    <name evidence="2" type="ORF">PFLUV_G00273400</name>
</gene>
<keyword evidence="1" id="KW-0472">Membrane</keyword>
<name>A0A6A5DTV5_PERFL</name>
<proteinExistence type="predicted"/>
<accession>A0A6A5DTV5</accession>
<sequence length="68" mass="7714">MILDPEDRDDLWMYMYFAAGIVSFVIIVIILSVVSMRGCKGESRDTPDLRCQPSHDALTTTTIYKSVK</sequence>
<feature type="transmembrane region" description="Helical" evidence="1">
    <location>
        <begin position="12"/>
        <end position="34"/>
    </location>
</feature>
<evidence type="ECO:0000313" key="3">
    <source>
        <dbReference type="Proteomes" id="UP000465112"/>
    </source>
</evidence>
<dbReference type="AlphaFoldDB" id="A0A6A5DTV5"/>
<comment type="caution">
    <text evidence="2">The sequence shown here is derived from an EMBL/GenBank/DDBJ whole genome shotgun (WGS) entry which is preliminary data.</text>
</comment>
<keyword evidence="3" id="KW-1185">Reference proteome</keyword>
<keyword evidence="1" id="KW-0812">Transmembrane</keyword>
<keyword evidence="1" id="KW-1133">Transmembrane helix</keyword>
<reference evidence="2 3" key="1">
    <citation type="submission" date="2019-06" db="EMBL/GenBank/DDBJ databases">
        <title>A chromosome-scale genome assembly of the European perch, Perca fluviatilis.</title>
        <authorList>
            <person name="Roques C."/>
            <person name="Zahm M."/>
            <person name="Cabau C."/>
            <person name="Klopp C."/>
            <person name="Bouchez O."/>
            <person name="Donnadieu C."/>
            <person name="Kuhl H."/>
            <person name="Gislard M."/>
            <person name="Guendouz S."/>
            <person name="Journot L."/>
            <person name="Haffray P."/>
            <person name="Bestin A."/>
            <person name="Morvezen R."/>
            <person name="Feron R."/>
            <person name="Wen M."/>
            <person name="Jouanno E."/>
            <person name="Herpin A."/>
            <person name="Schartl M."/>
            <person name="Postlethwait J."/>
            <person name="Schaerlinger B."/>
            <person name="Chardard D."/>
            <person name="Lecocq T."/>
            <person name="Poncet C."/>
            <person name="Jaffrelo L."/>
            <person name="Lampietro C."/>
            <person name="Guiguen Y."/>
        </authorList>
    </citation>
    <scope>NUCLEOTIDE SEQUENCE [LARGE SCALE GENOMIC DNA]</scope>
    <source>
        <tissue evidence="2">Blood</tissue>
    </source>
</reference>
<protein>
    <submittedName>
        <fullName evidence="2">Uncharacterized protein</fullName>
    </submittedName>
</protein>
<dbReference type="EMBL" id="VHII01000024">
    <property type="protein sequence ID" value="KAF1371826.1"/>
    <property type="molecule type" value="Genomic_DNA"/>
</dbReference>
<evidence type="ECO:0000256" key="1">
    <source>
        <dbReference type="SAM" id="Phobius"/>
    </source>
</evidence>